<sequence length="552" mass="59537">MSPFVRHEESTQSPQIQSPLARSKAPLRPTKVFSPVPQRHLLLQQQQQQGSQSPILHGRNSSERLKSTSVVDTEHRQTRSAGNGRAPSAISVLPPPPLQLDCIRHGRRLRPKRPSRPTLEGMDKSLSEGTSLSPEPCPDCLAEESIRRREDAATQEAVLTQAIVEAPSSPAEISSTRTEPGTPIEENFPGTTMIGTATDHQNVILPGTSMPGMIDAEQSSLVAADLGEMIDAIIIEHRGTLNRVITNLRDRAPNASRVQRISKELSSVSESLSSTPPKNADIMDPSKGRYSIILDTPPDFIRSRTRSIPDLLEYIDSAAKDLAVRLSPPNEEDPFTAGATNQRSDRAVDMPLNKAGAMVRDRAANKSVAPTGLANSDPDQPLTRLGEKDGNSPLLLAVNVPETMPASMPVPMIGPHNTFDEGAATHEAKAPAPHSSTGRGEDIHHDGASETKASASRIPEPQNSKDGAGSSRKHLSTEIAAGPHPPWPKSSSNSPKNPLQALKPSEIKELRQHQGTFTQPFVKEMARDASLKERSQRRARVTHDASGSLPSG</sequence>
<comment type="caution">
    <text evidence="2">The sequence shown here is derived from an EMBL/GenBank/DDBJ whole genome shotgun (WGS) entry which is preliminary data.</text>
</comment>
<accession>A0A9P4JA17</accession>
<reference evidence="2" key="1">
    <citation type="journal article" date="2020" name="Stud. Mycol.">
        <title>101 Dothideomycetes genomes: a test case for predicting lifestyles and emergence of pathogens.</title>
        <authorList>
            <person name="Haridas S."/>
            <person name="Albert R."/>
            <person name="Binder M."/>
            <person name="Bloem J."/>
            <person name="Labutti K."/>
            <person name="Salamov A."/>
            <person name="Andreopoulos B."/>
            <person name="Baker S."/>
            <person name="Barry K."/>
            <person name="Bills G."/>
            <person name="Bluhm B."/>
            <person name="Cannon C."/>
            <person name="Castanera R."/>
            <person name="Culley D."/>
            <person name="Daum C."/>
            <person name="Ezra D."/>
            <person name="Gonzalez J."/>
            <person name="Henrissat B."/>
            <person name="Kuo A."/>
            <person name="Liang C."/>
            <person name="Lipzen A."/>
            <person name="Lutzoni F."/>
            <person name="Magnuson J."/>
            <person name="Mondo S."/>
            <person name="Nolan M."/>
            <person name="Ohm R."/>
            <person name="Pangilinan J."/>
            <person name="Park H.-J."/>
            <person name="Ramirez L."/>
            <person name="Alfaro M."/>
            <person name="Sun H."/>
            <person name="Tritt A."/>
            <person name="Yoshinaga Y."/>
            <person name="Zwiers L.-H."/>
            <person name="Turgeon B."/>
            <person name="Goodwin S."/>
            <person name="Spatafora J."/>
            <person name="Crous P."/>
            <person name="Grigoriev I."/>
        </authorList>
    </citation>
    <scope>NUCLEOTIDE SEQUENCE</scope>
    <source>
        <strain evidence="2">CBS 260.36</strain>
    </source>
</reference>
<feature type="compositionally biased region" description="Basic and acidic residues" evidence="1">
    <location>
        <begin position="60"/>
        <end position="77"/>
    </location>
</feature>
<organism evidence="2 3">
    <name type="scientific">Myriangium duriaei CBS 260.36</name>
    <dbReference type="NCBI Taxonomy" id="1168546"/>
    <lineage>
        <taxon>Eukaryota</taxon>
        <taxon>Fungi</taxon>
        <taxon>Dikarya</taxon>
        <taxon>Ascomycota</taxon>
        <taxon>Pezizomycotina</taxon>
        <taxon>Dothideomycetes</taxon>
        <taxon>Dothideomycetidae</taxon>
        <taxon>Myriangiales</taxon>
        <taxon>Myriangiaceae</taxon>
        <taxon>Myriangium</taxon>
    </lineage>
</organism>
<dbReference type="EMBL" id="ML996082">
    <property type="protein sequence ID" value="KAF2155890.1"/>
    <property type="molecule type" value="Genomic_DNA"/>
</dbReference>
<feature type="region of interest" description="Disordered" evidence="1">
    <location>
        <begin position="426"/>
        <end position="552"/>
    </location>
</feature>
<dbReference type="Proteomes" id="UP000799439">
    <property type="component" value="Unassembled WGS sequence"/>
</dbReference>
<keyword evidence="3" id="KW-1185">Reference proteome</keyword>
<dbReference type="AlphaFoldDB" id="A0A9P4JA17"/>
<protein>
    <submittedName>
        <fullName evidence="2">Uncharacterized protein</fullName>
    </submittedName>
</protein>
<dbReference type="OrthoDB" id="270171at2759"/>
<feature type="region of interest" description="Disordered" evidence="1">
    <location>
        <begin position="362"/>
        <end position="392"/>
    </location>
</feature>
<feature type="compositionally biased region" description="Basic and acidic residues" evidence="1">
    <location>
        <begin position="524"/>
        <end position="536"/>
    </location>
</feature>
<proteinExistence type="predicted"/>
<feature type="region of interest" description="Disordered" evidence="1">
    <location>
        <begin position="109"/>
        <end position="138"/>
    </location>
</feature>
<gene>
    <name evidence="2" type="ORF">K461DRAFT_83891</name>
</gene>
<evidence type="ECO:0000256" key="1">
    <source>
        <dbReference type="SAM" id="MobiDB-lite"/>
    </source>
</evidence>
<feature type="compositionally biased region" description="Basic and acidic residues" evidence="1">
    <location>
        <begin position="1"/>
        <end position="10"/>
    </location>
</feature>
<evidence type="ECO:0000313" key="2">
    <source>
        <dbReference type="EMBL" id="KAF2155890.1"/>
    </source>
</evidence>
<name>A0A9P4JA17_9PEZI</name>
<feature type="region of interest" description="Disordered" evidence="1">
    <location>
        <begin position="1"/>
        <end position="97"/>
    </location>
</feature>
<feature type="compositionally biased region" description="Polar residues" evidence="1">
    <location>
        <begin position="11"/>
        <end position="20"/>
    </location>
</feature>
<feature type="compositionally biased region" description="Low complexity" evidence="1">
    <location>
        <begin position="489"/>
        <end position="498"/>
    </location>
</feature>
<feature type="compositionally biased region" description="Basic and acidic residues" evidence="1">
    <location>
        <begin position="439"/>
        <end position="449"/>
    </location>
</feature>
<evidence type="ECO:0000313" key="3">
    <source>
        <dbReference type="Proteomes" id="UP000799439"/>
    </source>
</evidence>